<dbReference type="AlphaFoldDB" id="A0A550C0L6"/>
<evidence type="ECO:0000313" key="1">
    <source>
        <dbReference type="EMBL" id="TRM58347.1"/>
    </source>
</evidence>
<dbReference type="EMBL" id="VDMD01000036">
    <property type="protein sequence ID" value="TRM58347.1"/>
    <property type="molecule type" value="Genomic_DNA"/>
</dbReference>
<comment type="caution">
    <text evidence="1">The sequence shown here is derived from an EMBL/GenBank/DDBJ whole genome shotgun (WGS) entry which is preliminary data.</text>
</comment>
<name>A0A550C0L6_9AGAR</name>
<organism evidence="1 2">
    <name type="scientific">Schizophyllum amplum</name>
    <dbReference type="NCBI Taxonomy" id="97359"/>
    <lineage>
        <taxon>Eukaryota</taxon>
        <taxon>Fungi</taxon>
        <taxon>Dikarya</taxon>
        <taxon>Basidiomycota</taxon>
        <taxon>Agaricomycotina</taxon>
        <taxon>Agaricomycetes</taxon>
        <taxon>Agaricomycetidae</taxon>
        <taxon>Agaricales</taxon>
        <taxon>Schizophyllaceae</taxon>
        <taxon>Schizophyllum</taxon>
    </lineage>
</organism>
<dbReference type="Gene3D" id="3.20.20.150">
    <property type="entry name" value="Divalent-metal-dependent TIM barrel enzymes"/>
    <property type="match status" value="1"/>
</dbReference>
<evidence type="ECO:0000313" key="2">
    <source>
        <dbReference type="Proteomes" id="UP000320762"/>
    </source>
</evidence>
<dbReference type="Proteomes" id="UP000320762">
    <property type="component" value="Unassembled WGS sequence"/>
</dbReference>
<feature type="non-terminal residue" evidence="1">
    <location>
        <position position="77"/>
    </location>
</feature>
<proteinExistence type="predicted"/>
<protein>
    <submittedName>
        <fullName evidence="1">Uncharacterized protein</fullName>
    </submittedName>
</protein>
<reference evidence="1 2" key="1">
    <citation type="journal article" date="2019" name="New Phytol.">
        <title>Comparative genomics reveals unique wood-decay strategies and fruiting body development in the Schizophyllaceae.</title>
        <authorList>
            <person name="Almasi E."/>
            <person name="Sahu N."/>
            <person name="Krizsan K."/>
            <person name="Balint B."/>
            <person name="Kovacs G.M."/>
            <person name="Kiss B."/>
            <person name="Cseklye J."/>
            <person name="Drula E."/>
            <person name="Henrissat B."/>
            <person name="Nagy I."/>
            <person name="Chovatia M."/>
            <person name="Adam C."/>
            <person name="LaButti K."/>
            <person name="Lipzen A."/>
            <person name="Riley R."/>
            <person name="Grigoriev I.V."/>
            <person name="Nagy L.G."/>
        </authorList>
    </citation>
    <scope>NUCLEOTIDE SEQUENCE [LARGE SCALE GENOMIC DNA]</scope>
    <source>
        <strain evidence="1 2">NL-1724</strain>
    </source>
</reference>
<sequence length="77" mass="8562">SAVAFEWLDLDIAIDWMGHDAAIALPREIVYPAHLCASRAINLPPPRNHEPVVSYARISNTSHKSAPYVYSARLPTH</sequence>
<accession>A0A550C0L6</accession>
<gene>
    <name evidence="1" type="ORF">BD626DRAFT_381290</name>
</gene>
<keyword evidence="2" id="KW-1185">Reference proteome</keyword>
<dbReference type="STRING" id="97359.A0A550C0L6"/>
<feature type="non-terminal residue" evidence="1">
    <location>
        <position position="1"/>
    </location>
</feature>